<dbReference type="SUPFAM" id="SSF57701">
    <property type="entry name" value="Zn2/Cys6 DNA-binding domain"/>
    <property type="match status" value="1"/>
</dbReference>
<comment type="caution">
    <text evidence="8">The sequence shown here is derived from an EMBL/GenBank/DDBJ whole genome shotgun (WGS) entry which is preliminary data.</text>
</comment>
<evidence type="ECO:0000256" key="1">
    <source>
        <dbReference type="ARBA" id="ARBA00004123"/>
    </source>
</evidence>
<dbReference type="CDD" id="cd12148">
    <property type="entry name" value="fungal_TF_MHR"/>
    <property type="match status" value="1"/>
</dbReference>
<gene>
    <name evidence="8" type="ORF">BD626DRAFT_391653</name>
</gene>
<evidence type="ECO:0000256" key="5">
    <source>
        <dbReference type="ARBA" id="ARBA00023242"/>
    </source>
</evidence>
<dbReference type="InterPro" id="IPR001138">
    <property type="entry name" value="Zn2Cys6_DnaBD"/>
</dbReference>
<dbReference type="CDD" id="cd00067">
    <property type="entry name" value="GAL4"/>
    <property type="match status" value="1"/>
</dbReference>
<reference evidence="8 9" key="1">
    <citation type="journal article" date="2019" name="New Phytol.">
        <title>Comparative genomics reveals unique wood-decay strategies and fruiting body development in the Schizophyllaceae.</title>
        <authorList>
            <person name="Almasi E."/>
            <person name="Sahu N."/>
            <person name="Krizsan K."/>
            <person name="Balint B."/>
            <person name="Kovacs G.M."/>
            <person name="Kiss B."/>
            <person name="Cseklye J."/>
            <person name="Drula E."/>
            <person name="Henrissat B."/>
            <person name="Nagy I."/>
            <person name="Chovatia M."/>
            <person name="Adam C."/>
            <person name="LaButti K."/>
            <person name="Lipzen A."/>
            <person name="Riley R."/>
            <person name="Grigoriev I.V."/>
            <person name="Nagy L.G."/>
        </authorList>
    </citation>
    <scope>NUCLEOTIDE SEQUENCE [LARGE SCALE GENOMIC DNA]</scope>
    <source>
        <strain evidence="8 9">NL-1724</strain>
    </source>
</reference>
<keyword evidence="5" id="KW-0539">Nucleus</keyword>
<evidence type="ECO:0000256" key="4">
    <source>
        <dbReference type="ARBA" id="ARBA00023163"/>
    </source>
</evidence>
<dbReference type="InterPro" id="IPR036864">
    <property type="entry name" value="Zn2-C6_fun-type_DNA-bd_sf"/>
</dbReference>
<dbReference type="Pfam" id="PF00172">
    <property type="entry name" value="Zn_clus"/>
    <property type="match status" value="1"/>
</dbReference>
<organism evidence="8 9">
    <name type="scientific">Schizophyllum amplum</name>
    <dbReference type="NCBI Taxonomy" id="97359"/>
    <lineage>
        <taxon>Eukaryota</taxon>
        <taxon>Fungi</taxon>
        <taxon>Dikarya</taxon>
        <taxon>Basidiomycota</taxon>
        <taxon>Agaricomycotina</taxon>
        <taxon>Agaricomycetes</taxon>
        <taxon>Agaricomycetidae</taxon>
        <taxon>Agaricales</taxon>
        <taxon>Schizophyllaceae</taxon>
        <taxon>Schizophyllum</taxon>
    </lineage>
</organism>
<evidence type="ECO:0000256" key="3">
    <source>
        <dbReference type="ARBA" id="ARBA00023015"/>
    </source>
</evidence>
<evidence type="ECO:0000313" key="9">
    <source>
        <dbReference type="Proteomes" id="UP000320762"/>
    </source>
</evidence>
<dbReference type="InterPro" id="IPR050815">
    <property type="entry name" value="TF_fung"/>
</dbReference>
<accession>A0A550CXT1</accession>
<dbReference type="GO" id="GO:0008270">
    <property type="term" value="F:zinc ion binding"/>
    <property type="evidence" value="ECO:0007669"/>
    <property type="project" value="InterPro"/>
</dbReference>
<dbReference type="AlphaFoldDB" id="A0A550CXT1"/>
<dbReference type="Proteomes" id="UP000320762">
    <property type="component" value="Unassembled WGS sequence"/>
</dbReference>
<dbReference type="Gene3D" id="4.10.240.10">
    <property type="entry name" value="Zn(2)-C6 fungal-type DNA-binding domain"/>
    <property type="match status" value="1"/>
</dbReference>
<proteinExistence type="predicted"/>
<dbReference type="OrthoDB" id="2309723at2759"/>
<sequence>MSRPGTPSNTSFSRAGTPGPGQRGSRGHACLTCRQSRCDGRRPICVQCERQNRAEECEYPDSGPSPARLLEENIRDLEIRLRELHAIRTGPMDEITLYDPYAVTASTRHPSGAPRELGKYRAPNVNWWSTEKPPLSVVEYLVDAFLPYALDFGFFLNEARCRSTVLAEAGRDGRSSVLLTAMCLCAVSLLRLPSLLPLLPRLQSRAMELSAYALSSRHPDQVTYYIQADILLAHYSFSHGRFLEGRQRLNAVTAVSVACGLHRLRSSRPAAIGSNDLQMPPVGNAVEEGERILAFWTVVILDKSWAVAMGDCSSLPISTDRPESQVDTPWPLSKSDYEAGRFMPTITGSLIVENFLRGASNAVSPSILAVHAKAAILWERSYSLGKTYRPDMPQQRLAHFVAALNSLDMLIATVARRDLPRFFDSRDPAHAHAVLATHSIIYAACVQLHRPVAEDNQTSRTKMLMGAKEIFSFLSRFQISLTEFLNPILGPVWLLAANVLAGELMRLRKATRIAGHDGLAAAKEIDLLMTTALGVMRTISTGVPLLGELVDSTARMILMSTPYKRTESVRFRTYTQQQIALRLVFMNHGR</sequence>
<evidence type="ECO:0000256" key="2">
    <source>
        <dbReference type="ARBA" id="ARBA00022723"/>
    </source>
</evidence>
<dbReference type="GO" id="GO:0005634">
    <property type="term" value="C:nucleus"/>
    <property type="evidence" value="ECO:0007669"/>
    <property type="project" value="UniProtKB-SubCell"/>
</dbReference>
<dbReference type="PANTHER" id="PTHR47338">
    <property type="entry name" value="ZN(II)2CYS6 TRANSCRIPTION FACTOR (EUROFUNG)-RELATED"/>
    <property type="match status" value="1"/>
</dbReference>
<evidence type="ECO:0000259" key="7">
    <source>
        <dbReference type="SMART" id="SM00066"/>
    </source>
</evidence>
<dbReference type="SMART" id="SM00066">
    <property type="entry name" value="GAL4"/>
    <property type="match status" value="1"/>
</dbReference>
<name>A0A550CXT1_9AGAR</name>
<evidence type="ECO:0000313" key="8">
    <source>
        <dbReference type="EMBL" id="TRM69573.1"/>
    </source>
</evidence>
<dbReference type="EMBL" id="VDMD01000001">
    <property type="protein sequence ID" value="TRM69573.1"/>
    <property type="molecule type" value="Genomic_DNA"/>
</dbReference>
<evidence type="ECO:0000256" key="6">
    <source>
        <dbReference type="SAM" id="MobiDB-lite"/>
    </source>
</evidence>
<dbReference type="GO" id="GO:0000981">
    <property type="term" value="F:DNA-binding transcription factor activity, RNA polymerase II-specific"/>
    <property type="evidence" value="ECO:0007669"/>
    <property type="project" value="InterPro"/>
</dbReference>
<protein>
    <recommendedName>
        <fullName evidence="7">Zn(2)-C6 fungal-type domain-containing protein</fullName>
    </recommendedName>
</protein>
<comment type="subcellular location">
    <subcellularLocation>
        <location evidence="1">Nucleus</location>
    </subcellularLocation>
</comment>
<keyword evidence="9" id="KW-1185">Reference proteome</keyword>
<dbReference type="STRING" id="97359.A0A550CXT1"/>
<dbReference type="PANTHER" id="PTHR47338:SF29">
    <property type="entry name" value="ZN(2)-C6 FUNGAL-TYPE DOMAIN-CONTAINING PROTEIN"/>
    <property type="match status" value="1"/>
</dbReference>
<feature type="compositionally biased region" description="Polar residues" evidence="6">
    <location>
        <begin position="1"/>
        <end position="14"/>
    </location>
</feature>
<feature type="region of interest" description="Disordered" evidence="6">
    <location>
        <begin position="1"/>
        <end position="28"/>
    </location>
</feature>
<feature type="domain" description="Zn(2)-C6 fungal-type" evidence="7">
    <location>
        <begin position="24"/>
        <end position="68"/>
    </location>
</feature>
<keyword evidence="3" id="KW-0805">Transcription regulation</keyword>
<keyword evidence="2" id="KW-0479">Metal-binding</keyword>
<keyword evidence="4" id="KW-0804">Transcription</keyword>